<evidence type="ECO:0000313" key="4">
    <source>
        <dbReference type="EMBL" id="PEG51787.1"/>
    </source>
</evidence>
<dbReference type="InterPro" id="IPR035919">
    <property type="entry name" value="EAL_sf"/>
</dbReference>
<dbReference type="Pfam" id="PF00990">
    <property type="entry name" value="GGDEF"/>
    <property type="match status" value="1"/>
</dbReference>
<dbReference type="SMART" id="SM00267">
    <property type="entry name" value="GGDEF"/>
    <property type="match status" value="1"/>
</dbReference>
<dbReference type="SMART" id="SM00065">
    <property type="entry name" value="GAF"/>
    <property type="match status" value="1"/>
</dbReference>
<dbReference type="PANTHER" id="PTHR44757:SF2">
    <property type="entry name" value="BIOFILM ARCHITECTURE MAINTENANCE PROTEIN MBAA"/>
    <property type="match status" value="1"/>
</dbReference>
<dbReference type="Proteomes" id="UP000220340">
    <property type="component" value="Unassembled WGS sequence"/>
</dbReference>
<evidence type="ECO:0000313" key="5">
    <source>
        <dbReference type="Proteomes" id="UP000191039"/>
    </source>
</evidence>
<protein>
    <recommendedName>
        <fullName evidence="7">Bifunctional diguanylate cyclase/phosphodiesterase</fullName>
    </recommendedName>
</protein>
<dbReference type="InterPro" id="IPR001633">
    <property type="entry name" value="EAL_dom"/>
</dbReference>
<dbReference type="STRING" id="1801.BRW64_22235"/>
<evidence type="ECO:0000313" key="6">
    <source>
        <dbReference type="Proteomes" id="UP000220340"/>
    </source>
</evidence>
<dbReference type="Proteomes" id="UP000191039">
    <property type="component" value="Unassembled WGS sequence"/>
</dbReference>
<dbReference type="EMBL" id="MIJD01000339">
    <property type="protein sequence ID" value="OPE48175.1"/>
    <property type="molecule type" value="Genomic_DNA"/>
</dbReference>
<dbReference type="CDD" id="cd01948">
    <property type="entry name" value="EAL"/>
    <property type="match status" value="1"/>
</dbReference>
<name>A0A1Q4H7N1_9MYCO</name>
<dbReference type="SUPFAM" id="SSF55073">
    <property type="entry name" value="Nucleotide cyclase"/>
    <property type="match status" value="1"/>
</dbReference>
<dbReference type="AlphaFoldDB" id="A0A1Q4H7N1"/>
<dbReference type="PANTHER" id="PTHR44757">
    <property type="entry name" value="DIGUANYLATE CYCLASE DGCP"/>
    <property type="match status" value="1"/>
</dbReference>
<dbReference type="SUPFAM" id="SSF141868">
    <property type="entry name" value="EAL domain-like"/>
    <property type="match status" value="1"/>
</dbReference>
<feature type="domain" description="GGDEF" evidence="2">
    <location>
        <begin position="207"/>
        <end position="340"/>
    </location>
</feature>
<dbReference type="InterPro" id="IPR000160">
    <property type="entry name" value="GGDEF_dom"/>
</dbReference>
<dbReference type="OrthoDB" id="23692at2"/>
<dbReference type="InterPro" id="IPR029016">
    <property type="entry name" value="GAF-like_dom_sf"/>
</dbReference>
<comment type="caution">
    <text evidence="4">The sequence shown here is derived from an EMBL/GenBank/DDBJ whole genome shotgun (WGS) entry which is preliminary data.</text>
</comment>
<evidence type="ECO:0008006" key="7">
    <source>
        <dbReference type="Google" id="ProtNLM"/>
    </source>
</evidence>
<dbReference type="SUPFAM" id="SSF55781">
    <property type="entry name" value="GAF domain-like"/>
    <property type="match status" value="1"/>
</dbReference>
<dbReference type="CDD" id="cd01949">
    <property type="entry name" value="GGDEF"/>
    <property type="match status" value="1"/>
</dbReference>
<dbReference type="Gene3D" id="3.30.450.40">
    <property type="match status" value="1"/>
</dbReference>
<keyword evidence="6" id="KW-1185">Reference proteome</keyword>
<dbReference type="NCBIfam" id="TIGR00254">
    <property type="entry name" value="GGDEF"/>
    <property type="match status" value="1"/>
</dbReference>
<proteinExistence type="predicted"/>
<dbReference type="PROSITE" id="PS50883">
    <property type="entry name" value="EAL"/>
    <property type="match status" value="1"/>
</dbReference>
<dbReference type="InterPro" id="IPR052155">
    <property type="entry name" value="Biofilm_reg_signaling"/>
</dbReference>
<evidence type="ECO:0000259" key="1">
    <source>
        <dbReference type="PROSITE" id="PS50883"/>
    </source>
</evidence>
<feature type="domain" description="EAL" evidence="1">
    <location>
        <begin position="349"/>
        <end position="604"/>
    </location>
</feature>
<organism evidence="4 6">
    <name type="scientific">Mycolicibacterium diernhoferi</name>
    <dbReference type="NCBI Taxonomy" id="1801"/>
    <lineage>
        <taxon>Bacteria</taxon>
        <taxon>Bacillati</taxon>
        <taxon>Actinomycetota</taxon>
        <taxon>Actinomycetes</taxon>
        <taxon>Mycobacteriales</taxon>
        <taxon>Mycobacteriaceae</taxon>
        <taxon>Mycolicibacterium</taxon>
    </lineage>
</organism>
<dbReference type="Pfam" id="PF01590">
    <property type="entry name" value="GAF"/>
    <property type="match status" value="1"/>
</dbReference>
<dbReference type="InterPro" id="IPR029787">
    <property type="entry name" value="Nucleotide_cyclase"/>
</dbReference>
<accession>A0A1Q4H7N1</accession>
<evidence type="ECO:0000313" key="3">
    <source>
        <dbReference type="EMBL" id="OPE48175.1"/>
    </source>
</evidence>
<reference evidence="4 6" key="2">
    <citation type="submission" date="2017-10" db="EMBL/GenBank/DDBJ databases">
        <title>The new phylogeny of genus Mycobacterium.</title>
        <authorList>
            <person name="Tortoli E."/>
            <person name="Trovato A."/>
            <person name="Cirillo D.M."/>
        </authorList>
    </citation>
    <scope>NUCLEOTIDE SEQUENCE [LARGE SCALE GENOMIC DNA]</scope>
    <source>
        <strain evidence="4 6">IP141170001</strain>
    </source>
</reference>
<gene>
    <name evidence="3" type="ORF">BV510_24075</name>
    <name evidence="4" type="ORF">CRI78_25005</name>
</gene>
<dbReference type="Gene3D" id="3.20.20.450">
    <property type="entry name" value="EAL domain"/>
    <property type="match status" value="1"/>
</dbReference>
<dbReference type="InterPro" id="IPR043128">
    <property type="entry name" value="Rev_trsase/Diguanyl_cyclase"/>
</dbReference>
<dbReference type="EMBL" id="PDCR01000043">
    <property type="protein sequence ID" value="PEG51787.1"/>
    <property type="molecule type" value="Genomic_DNA"/>
</dbReference>
<dbReference type="Pfam" id="PF00563">
    <property type="entry name" value="EAL"/>
    <property type="match status" value="1"/>
</dbReference>
<dbReference type="SMART" id="SM00052">
    <property type="entry name" value="EAL"/>
    <property type="match status" value="1"/>
</dbReference>
<dbReference type="InterPro" id="IPR003018">
    <property type="entry name" value="GAF"/>
</dbReference>
<reference evidence="3 5" key="1">
    <citation type="submission" date="2016-09" db="EMBL/GenBank/DDBJ databases">
        <title>genome sequences of unsequenced Mycobacteria.</title>
        <authorList>
            <person name="Greninger A.L."/>
            <person name="Jerome K.R."/>
            <person name="Mcnair B."/>
            <person name="Wallis C."/>
            <person name="Fang F."/>
        </authorList>
    </citation>
    <scope>NUCLEOTIDE SEQUENCE [LARGE SCALE GENOMIC DNA]</scope>
    <source>
        <strain evidence="3 5">BM1</strain>
    </source>
</reference>
<dbReference type="PROSITE" id="PS50887">
    <property type="entry name" value="GGDEF"/>
    <property type="match status" value="1"/>
</dbReference>
<sequence length="610" mass="66316">MTGSLNGLVDLTAKRLITANSENAVEVSELVLTDLAAYLGLDVAFLRHNDHEIHATRLVAQWPIRTFVPDPDPIGVVYFADADPVFAMAEWLKEPLVIRPEPKTDEYQQTIQQGTEVPQISLACVPLLSHDVTTGTLGFVKYGDREWLEEELNALKTIATMFAQLQARLVAIDRLQYLAEHDDLTGLCNNRVLSQHLDRRLESGQHGPVAVLFTDLDRLKSVNDLFGHTAGDELIAQFAGRLRESVGDTAFLARQGGDEFVIVPHGPLELGQAEELADRVRLLLKEPFTVGREFVRRTASIGVAVGLPGKDSASDVLRYADLALVAAKGSGGNDVAVFTDAIARKYLLLNDVELHLRDGIETDAFVVHYQPEVDLRTGAVVAVEALVRWNHPTRGILLPSAFMPVAESSNLAAVLGRKVLHDSCAQLRQWRSMGLARDVKLRVNVSPVQRVAYGFADHVARVLEEFDLEPSSLSLEISESFVTDDADVNGDTLTELRALGVSVALDEFGAAYSDLSRLKALPIDTLKIDRTFVQELQEGSDDLAIIRAIVSLGEAFGLGLVAVGLETEAAAQTLVQLGCFQAQGFLLSPPVDAAAMAKILAAGTIDWQTG</sequence>
<dbReference type="Gene3D" id="3.30.70.270">
    <property type="match status" value="1"/>
</dbReference>
<evidence type="ECO:0000259" key="2">
    <source>
        <dbReference type="PROSITE" id="PS50887"/>
    </source>
</evidence>